<dbReference type="eggNOG" id="ENOG5031BDX">
    <property type="taxonomic scope" value="Bacteria"/>
</dbReference>
<dbReference type="RefSeq" id="WP_043769544.1">
    <property type="nucleotide sequence ID" value="NZ_JAME01000012.1"/>
</dbReference>
<dbReference type="STRING" id="1449351.RISW2_02550"/>
<sequence>MAATDINTLSHADTERRGIFGRAFDFLVRIAECNHRVRRVQALSAMSDAQLAARGLKREDITRHVFQDMLYV</sequence>
<evidence type="ECO:0000313" key="2">
    <source>
        <dbReference type="Proteomes" id="UP000023430"/>
    </source>
</evidence>
<dbReference type="EMBL" id="JAME01000012">
    <property type="protein sequence ID" value="ETX29071.1"/>
    <property type="molecule type" value="Genomic_DNA"/>
</dbReference>
<protein>
    <recommendedName>
        <fullName evidence="3">DUF1127 domain-containing protein</fullName>
    </recommendedName>
</protein>
<accession>X7FAF7</accession>
<dbReference type="Proteomes" id="UP000023430">
    <property type="component" value="Unassembled WGS sequence"/>
</dbReference>
<organism evidence="1 2">
    <name type="scientific">Roseivivax isoporae LMG 25204</name>
    <dbReference type="NCBI Taxonomy" id="1449351"/>
    <lineage>
        <taxon>Bacteria</taxon>
        <taxon>Pseudomonadati</taxon>
        <taxon>Pseudomonadota</taxon>
        <taxon>Alphaproteobacteria</taxon>
        <taxon>Rhodobacterales</taxon>
        <taxon>Roseobacteraceae</taxon>
        <taxon>Roseivivax</taxon>
    </lineage>
</organism>
<evidence type="ECO:0008006" key="3">
    <source>
        <dbReference type="Google" id="ProtNLM"/>
    </source>
</evidence>
<keyword evidence="2" id="KW-1185">Reference proteome</keyword>
<gene>
    <name evidence="1" type="ORF">RISW2_02550</name>
</gene>
<evidence type="ECO:0000313" key="1">
    <source>
        <dbReference type="EMBL" id="ETX29071.1"/>
    </source>
</evidence>
<reference evidence="1 2" key="1">
    <citation type="submission" date="2014-01" db="EMBL/GenBank/DDBJ databases">
        <title>Roseivivax isoporae LMG 25204 Genome Sequencing.</title>
        <authorList>
            <person name="Lai Q."/>
            <person name="Li G."/>
            <person name="Shao Z."/>
        </authorList>
    </citation>
    <scope>NUCLEOTIDE SEQUENCE [LARGE SCALE GENOMIC DNA]</scope>
    <source>
        <strain evidence="1 2">LMG 25204</strain>
    </source>
</reference>
<proteinExistence type="predicted"/>
<name>X7FAF7_9RHOB</name>
<dbReference type="AlphaFoldDB" id="X7FAF7"/>
<comment type="caution">
    <text evidence="1">The sequence shown here is derived from an EMBL/GenBank/DDBJ whole genome shotgun (WGS) entry which is preliminary data.</text>
</comment>
<dbReference type="OrthoDB" id="7867799at2"/>